<gene>
    <name evidence="9" type="ORF">ciss_17850</name>
</gene>
<dbReference type="STRING" id="661089.ciss_17850"/>
<evidence type="ECO:0000256" key="4">
    <source>
        <dbReference type="ARBA" id="ARBA00022723"/>
    </source>
</evidence>
<evidence type="ECO:0000256" key="2">
    <source>
        <dbReference type="ARBA" id="ARBA00022617"/>
    </source>
</evidence>
<name>A0A1L8D3V4_9THEO</name>
<dbReference type="InterPro" id="IPR034804">
    <property type="entry name" value="SQR/QFR_C/D"/>
</dbReference>
<dbReference type="Proteomes" id="UP000187338">
    <property type="component" value="Unassembled WGS sequence"/>
</dbReference>
<evidence type="ECO:0000313" key="9">
    <source>
        <dbReference type="EMBL" id="GAV25852.1"/>
    </source>
</evidence>
<evidence type="ECO:0000313" key="10">
    <source>
        <dbReference type="Proteomes" id="UP000187338"/>
    </source>
</evidence>
<comment type="subcellular location">
    <subcellularLocation>
        <location evidence="1">Membrane</location>
    </subcellularLocation>
</comment>
<evidence type="ECO:0000256" key="3">
    <source>
        <dbReference type="ARBA" id="ARBA00022692"/>
    </source>
</evidence>
<keyword evidence="10" id="KW-1185">Reference proteome</keyword>
<dbReference type="InterPro" id="IPR000701">
    <property type="entry name" value="SuccDH_FuR_B_TM-su"/>
</dbReference>
<evidence type="ECO:0000256" key="7">
    <source>
        <dbReference type="ARBA" id="ARBA00023136"/>
    </source>
</evidence>
<dbReference type="EMBL" id="BDJL01000093">
    <property type="protein sequence ID" value="GAV25852.1"/>
    <property type="molecule type" value="Genomic_DNA"/>
</dbReference>
<evidence type="ECO:0000256" key="1">
    <source>
        <dbReference type="ARBA" id="ARBA00004370"/>
    </source>
</evidence>
<reference evidence="10" key="1">
    <citation type="submission" date="2016-12" db="EMBL/GenBank/DDBJ databases">
        <title>Draft Genome Sequences od Carboxydothermus pertinax and islandicus, Hydrogenogenic Carboxydotrophic Bacteria.</title>
        <authorList>
            <person name="Fukuyama Y."/>
            <person name="Ohmae K."/>
            <person name="Yoneda Y."/>
            <person name="Yoshida T."/>
            <person name="Sako Y."/>
        </authorList>
    </citation>
    <scope>NUCLEOTIDE SEQUENCE [LARGE SCALE GENOMIC DNA]</scope>
    <source>
        <strain evidence="10">SET</strain>
    </source>
</reference>
<dbReference type="GO" id="GO:0046872">
    <property type="term" value="F:metal ion binding"/>
    <property type="evidence" value="ECO:0007669"/>
    <property type="project" value="UniProtKB-KW"/>
</dbReference>
<keyword evidence="3 8" id="KW-0812">Transmembrane</keyword>
<keyword evidence="7 8" id="KW-0472">Membrane</keyword>
<accession>A0A1L8D3V4</accession>
<keyword evidence="4" id="KW-0479">Metal-binding</keyword>
<evidence type="ECO:0000256" key="6">
    <source>
        <dbReference type="ARBA" id="ARBA00023004"/>
    </source>
</evidence>
<feature type="transmembrane region" description="Helical" evidence="8">
    <location>
        <begin position="91"/>
        <end position="112"/>
    </location>
</feature>
<dbReference type="Gene3D" id="1.20.1300.10">
    <property type="entry name" value="Fumarate reductase/succinate dehydrogenase, transmembrane subunit"/>
    <property type="match status" value="1"/>
</dbReference>
<sequence>MSESKLWFLFIVAALILLVFLGIHLGYMHLVNILGISDPLDYHNVKARGQDTFWLVSYLILLIAALYHGMYGLRTILLEYFPQNLRVINGLIGIIGFLALILGSYVVIYSYIGG</sequence>
<feature type="transmembrane region" description="Helical" evidence="8">
    <location>
        <begin position="52"/>
        <end position="71"/>
    </location>
</feature>
<evidence type="ECO:0000256" key="5">
    <source>
        <dbReference type="ARBA" id="ARBA00022989"/>
    </source>
</evidence>
<evidence type="ECO:0000256" key="8">
    <source>
        <dbReference type="SAM" id="Phobius"/>
    </source>
</evidence>
<feature type="transmembrane region" description="Helical" evidence="8">
    <location>
        <begin position="6"/>
        <end position="31"/>
    </location>
</feature>
<dbReference type="RefSeq" id="WP_075866061.1">
    <property type="nucleotide sequence ID" value="NZ_BDJL01000093.1"/>
</dbReference>
<keyword evidence="2" id="KW-0349">Heme</keyword>
<keyword evidence="6" id="KW-0408">Iron</keyword>
<dbReference type="Pfam" id="PF01127">
    <property type="entry name" value="Sdh_cyt"/>
    <property type="match status" value="1"/>
</dbReference>
<proteinExistence type="predicted"/>
<keyword evidence="5 8" id="KW-1133">Transmembrane helix</keyword>
<dbReference type="AlphaFoldDB" id="A0A1L8D3V4"/>
<comment type="caution">
    <text evidence="9">The sequence shown here is derived from an EMBL/GenBank/DDBJ whole genome shotgun (WGS) entry which is preliminary data.</text>
</comment>
<evidence type="ECO:0008006" key="11">
    <source>
        <dbReference type="Google" id="ProtNLM"/>
    </source>
</evidence>
<dbReference type="GO" id="GO:0016020">
    <property type="term" value="C:membrane"/>
    <property type="evidence" value="ECO:0007669"/>
    <property type="project" value="UniProtKB-SubCell"/>
</dbReference>
<dbReference type="SUPFAM" id="SSF81343">
    <property type="entry name" value="Fumarate reductase respiratory complex transmembrane subunits"/>
    <property type="match status" value="1"/>
</dbReference>
<organism evidence="9 10">
    <name type="scientific">Carboxydothermus islandicus</name>
    <dbReference type="NCBI Taxonomy" id="661089"/>
    <lineage>
        <taxon>Bacteria</taxon>
        <taxon>Bacillati</taxon>
        <taxon>Bacillota</taxon>
        <taxon>Clostridia</taxon>
        <taxon>Thermoanaerobacterales</taxon>
        <taxon>Thermoanaerobacteraceae</taxon>
        <taxon>Carboxydothermus</taxon>
    </lineage>
</organism>
<protein>
    <recommendedName>
        <fullName evidence="11">Succinate dehydrogenase</fullName>
    </recommendedName>
</protein>